<keyword evidence="3" id="KW-1185">Reference proteome</keyword>
<organism evidence="2 3">
    <name type="scientific">Streptomyces lanatus</name>
    <dbReference type="NCBI Taxonomy" id="66900"/>
    <lineage>
        <taxon>Bacteria</taxon>
        <taxon>Bacillati</taxon>
        <taxon>Actinomycetota</taxon>
        <taxon>Actinomycetes</taxon>
        <taxon>Kitasatosporales</taxon>
        <taxon>Streptomycetaceae</taxon>
        <taxon>Streptomyces</taxon>
    </lineage>
</organism>
<evidence type="ECO:0000256" key="1">
    <source>
        <dbReference type="SAM" id="Phobius"/>
    </source>
</evidence>
<reference evidence="2 3" key="1">
    <citation type="submission" date="2024-06" db="EMBL/GenBank/DDBJ databases">
        <title>The Natural Products Discovery Center: Release of the First 8490 Sequenced Strains for Exploring Actinobacteria Biosynthetic Diversity.</title>
        <authorList>
            <person name="Kalkreuter E."/>
            <person name="Kautsar S.A."/>
            <person name="Yang D."/>
            <person name="Bader C.D."/>
            <person name="Teijaro C.N."/>
            <person name="Fluegel L."/>
            <person name="Davis C.M."/>
            <person name="Simpson J.R."/>
            <person name="Lauterbach L."/>
            <person name="Steele A.D."/>
            <person name="Gui C."/>
            <person name="Meng S."/>
            <person name="Li G."/>
            <person name="Viehrig K."/>
            <person name="Ye F."/>
            <person name="Su P."/>
            <person name="Kiefer A.F."/>
            <person name="Nichols A."/>
            <person name="Cepeda A.J."/>
            <person name="Yan W."/>
            <person name="Fan B."/>
            <person name="Jiang Y."/>
            <person name="Adhikari A."/>
            <person name="Zheng C.-J."/>
            <person name="Schuster L."/>
            <person name="Cowan T.M."/>
            <person name="Smanski M.J."/>
            <person name="Chevrette M.G."/>
            <person name="De Carvalho L.P.S."/>
            <person name="Shen B."/>
        </authorList>
    </citation>
    <scope>NUCLEOTIDE SEQUENCE [LARGE SCALE GENOMIC DNA]</scope>
    <source>
        <strain evidence="2 3">NPDC000155</strain>
    </source>
</reference>
<sequence>MPDKTSPLWWLFAALSAAAFIAAMVPGMVNRRQKIFVSSGPAFTFLVLLGFAGVYDKSVTEWLPVYSAVLIACALCVVGHWKAMRTFMTWRAENPGKPDNEGPDTPWVLQFIVTLPVCLIPAILYVL</sequence>
<keyword evidence="1" id="KW-1133">Transmembrane helix</keyword>
<feature type="transmembrane region" description="Helical" evidence="1">
    <location>
        <begin position="107"/>
        <end position="126"/>
    </location>
</feature>
<feature type="transmembrane region" description="Helical" evidence="1">
    <location>
        <begin position="62"/>
        <end position="81"/>
    </location>
</feature>
<evidence type="ECO:0000313" key="3">
    <source>
        <dbReference type="Proteomes" id="UP001486207"/>
    </source>
</evidence>
<dbReference type="EMBL" id="JBEPFB010000007">
    <property type="protein sequence ID" value="MER7374720.1"/>
    <property type="molecule type" value="Genomic_DNA"/>
</dbReference>
<feature type="transmembrane region" description="Helical" evidence="1">
    <location>
        <begin position="7"/>
        <end position="29"/>
    </location>
</feature>
<gene>
    <name evidence="2" type="ORF">ABT384_18980</name>
</gene>
<comment type="caution">
    <text evidence="2">The sequence shown here is derived from an EMBL/GenBank/DDBJ whole genome shotgun (WGS) entry which is preliminary data.</text>
</comment>
<protein>
    <submittedName>
        <fullName evidence="2">Uncharacterized protein</fullName>
    </submittedName>
</protein>
<accession>A0ABV1XT36</accession>
<evidence type="ECO:0000313" key="2">
    <source>
        <dbReference type="EMBL" id="MER7374720.1"/>
    </source>
</evidence>
<keyword evidence="1" id="KW-0472">Membrane</keyword>
<dbReference type="RefSeq" id="WP_190071267.1">
    <property type="nucleotide sequence ID" value="NZ_BNBM01000007.1"/>
</dbReference>
<dbReference type="Proteomes" id="UP001486207">
    <property type="component" value="Unassembled WGS sequence"/>
</dbReference>
<feature type="transmembrane region" description="Helical" evidence="1">
    <location>
        <begin position="35"/>
        <end position="55"/>
    </location>
</feature>
<keyword evidence="1" id="KW-0812">Transmembrane</keyword>
<name>A0ABV1XT36_9ACTN</name>
<proteinExistence type="predicted"/>